<dbReference type="GO" id="GO:0016020">
    <property type="term" value="C:membrane"/>
    <property type="evidence" value="ECO:0007669"/>
    <property type="project" value="InterPro"/>
</dbReference>
<evidence type="ECO:0000256" key="6">
    <source>
        <dbReference type="SAM" id="Coils"/>
    </source>
</evidence>
<evidence type="ECO:0000313" key="10">
    <source>
        <dbReference type="Proteomes" id="UP000075430"/>
    </source>
</evidence>
<dbReference type="AlphaFoldDB" id="A0A150F824"/>
<keyword evidence="10" id="KW-1185">Reference proteome</keyword>
<dbReference type="PANTHER" id="PTHR24421:SF59">
    <property type="entry name" value="OXYGEN SENSOR HISTIDINE KINASE NREB"/>
    <property type="match status" value="1"/>
</dbReference>
<keyword evidence="7" id="KW-1133">Transmembrane helix</keyword>
<keyword evidence="5" id="KW-0902">Two-component regulatory system</keyword>
<dbReference type="PANTHER" id="PTHR24421">
    <property type="entry name" value="NITRATE/NITRITE SENSOR PROTEIN NARX-RELATED"/>
    <property type="match status" value="1"/>
</dbReference>
<organism evidence="9 10">
    <name type="scientific">Bacillus nakamurai</name>
    <dbReference type="NCBI Taxonomy" id="1793963"/>
    <lineage>
        <taxon>Bacteria</taxon>
        <taxon>Bacillati</taxon>
        <taxon>Bacillota</taxon>
        <taxon>Bacilli</taxon>
        <taxon>Bacillales</taxon>
        <taxon>Bacillaceae</taxon>
        <taxon>Bacillus</taxon>
    </lineage>
</organism>
<accession>A0A150F824</accession>
<evidence type="ECO:0000256" key="7">
    <source>
        <dbReference type="SAM" id="Phobius"/>
    </source>
</evidence>
<comment type="catalytic activity">
    <reaction evidence="1">
        <text>ATP + protein L-histidine = ADP + protein N-phospho-L-histidine.</text>
        <dbReference type="EC" id="2.7.13.3"/>
    </reaction>
</comment>
<evidence type="ECO:0000256" key="1">
    <source>
        <dbReference type="ARBA" id="ARBA00000085"/>
    </source>
</evidence>
<dbReference type="Pfam" id="PF07730">
    <property type="entry name" value="HisKA_3"/>
    <property type="match status" value="1"/>
</dbReference>
<protein>
    <recommendedName>
        <fullName evidence="2">histidine kinase</fullName>
        <ecNumber evidence="2">2.7.13.3</ecNumber>
    </recommendedName>
</protein>
<keyword evidence="3" id="KW-0808">Transferase</keyword>
<sequence>MNIAHTKLVIRGFALLSIFHTILQLPPAQRKLGVFLAVLAILLTANDWLRPVYVKRQSVFYYGSFLLSNVMAGFLLYRVYCAGTQVIMVLLLVEILITKEKISAVSLSMNAAAFAVGLYAAAFAVGLYAAGTGVSDIVLPYLIMFAIIYLYRRNLQEKSKIERLNQELQTANATLKEYSDRIEELTISKERTRIAQELHDSLGHYLVALRLNLEFAGKAADQKPEKAKQVIHKAHELSKESILKLRQAVMLLHDPLSGCEFEQALRDIFSHFQETDDIRFELNMNEEIETAAPDIKHCIYQTVQETITNGLRHGHASYFSIRIQKERDMILAQIYNNGSGCENISKSNGLNGIETRAAALGGEAVFYSGKETGFDVKMYIPCKEER</sequence>
<dbReference type="OrthoDB" id="199946at2"/>
<keyword evidence="7" id="KW-0812">Transmembrane</keyword>
<gene>
    <name evidence="9" type="ORF">AXI58_13695</name>
</gene>
<dbReference type="InterPro" id="IPR036890">
    <property type="entry name" value="HATPase_C_sf"/>
</dbReference>
<keyword evidence="7" id="KW-0472">Membrane</keyword>
<evidence type="ECO:0000313" key="9">
    <source>
        <dbReference type="EMBL" id="KXZ21028.1"/>
    </source>
</evidence>
<evidence type="ECO:0000256" key="3">
    <source>
        <dbReference type="ARBA" id="ARBA00022679"/>
    </source>
</evidence>
<name>A0A150F824_9BACI</name>
<evidence type="ECO:0000256" key="2">
    <source>
        <dbReference type="ARBA" id="ARBA00012438"/>
    </source>
</evidence>
<dbReference type="Proteomes" id="UP000075430">
    <property type="component" value="Unassembled WGS sequence"/>
</dbReference>
<evidence type="ECO:0000256" key="4">
    <source>
        <dbReference type="ARBA" id="ARBA00022777"/>
    </source>
</evidence>
<dbReference type="SUPFAM" id="SSF55874">
    <property type="entry name" value="ATPase domain of HSP90 chaperone/DNA topoisomerase II/histidine kinase"/>
    <property type="match status" value="1"/>
</dbReference>
<dbReference type="InterPro" id="IPR050482">
    <property type="entry name" value="Sensor_HK_TwoCompSys"/>
</dbReference>
<dbReference type="GO" id="GO:0046983">
    <property type="term" value="F:protein dimerization activity"/>
    <property type="evidence" value="ECO:0007669"/>
    <property type="project" value="InterPro"/>
</dbReference>
<feature type="coiled-coil region" evidence="6">
    <location>
        <begin position="154"/>
        <end position="195"/>
    </location>
</feature>
<dbReference type="CDD" id="cd16917">
    <property type="entry name" value="HATPase_UhpB-NarQ-NarX-like"/>
    <property type="match status" value="1"/>
</dbReference>
<reference evidence="10" key="1">
    <citation type="submission" date="2016-02" db="EMBL/GenBank/DDBJ databases">
        <authorList>
            <person name="Dunlap C."/>
        </authorList>
    </citation>
    <scope>NUCLEOTIDE SEQUENCE [LARGE SCALE GENOMIC DNA]</scope>
    <source>
        <strain evidence="10">NRRL B-41092</strain>
    </source>
</reference>
<dbReference type="Gene3D" id="1.20.5.1930">
    <property type="match status" value="1"/>
</dbReference>
<feature type="transmembrane region" description="Helical" evidence="7">
    <location>
        <begin position="82"/>
        <end position="99"/>
    </location>
</feature>
<evidence type="ECO:0000259" key="8">
    <source>
        <dbReference type="Pfam" id="PF07730"/>
    </source>
</evidence>
<keyword evidence="4 9" id="KW-0418">Kinase</keyword>
<proteinExistence type="predicted"/>
<dbReference type="RefSeq" id="WP_061521325.1">
    <property type="nucleotide sequence ID" value="NZ_JARLZY010000016.1"/>
</dbReference>
<dbReference type="InterPro" id="IPR011712">
    <property type="entry name" value="Sig_transdc_His_kin_sub3_dim/P"/>
</dbReference>
<feature type="transmembrane region" description="Helical" evidence="7">
    <location>
        <begin position="111"/>
        <end position="131"/>
    </location>
</feature>
<comment type="caution">
    <text evidence="9">The sequence shown here is derived from an EMBL/GenBank/DDBJ whole genome shotgun (WGS) entry which is preliminary data.</text>
</comment>
<feature type="domain" description="Signal transduction histidine kinase subgroup 3 dimerisation and phosphoacceptor" evidence="8">
    <location>
        <begin position="190"/>
        <end position="254"/>
    </location>
</feature>
<dbReference type="EC" id="2.7.13.3" evidence="2"/>
<dbReference type="Gene3D" id="3.30.565.10">
    <property type="entry name" value="Histidine kinase-like ATPase, C-terminal domain"/>
    <property type="match status" value="1"/>
</dbReference>
<feature type="transmembrane region" description="Helical" evidence="7">
    <location>
        <begin position="137"/>
        <end position="155"/>
    </location>
</feature>
<dbReference type="GO" id="GO:0000155">
    <property type="term" value="F:phosphorelay sensor kinase activity"/>
    <property type="evidence" value="ECO:0007669"/>
    <property type="project" value="InterPro"/>
</dbReference>
<evidence type="ECO:0000256" key="5">
    <source>
        <dbReference type="ARBA" id="ARBA00023012"/>
    </source>
</evidence>
<keyword evidence="6" id="KW-0175">Coiled coil</keyword>
<dbReference type="STRING" id="1793963.AXI58_13695"/>
<feature type="transmembrane region" description="Helical" evidence="7">
    <location>
        <begin position="34"/>
        <end position="52"/>
    </location>
</feature>
<dbReference type="EMBL" id="LSBA01000008">
    <property type="protein sequence ID" value="KXZ21028.1"/>
    <property type="molecule type" value="Genomic_DNA"/>
</dbReference>